<dbReference type="Proteomes" id="UP000799539">
    <property type="component" value="Unassembled WGS sequence"/>
</dbReference>
<dbReference type="AlphaFoldDB" id="A0A6A6EZ88"/>
<sequence>MNVCLHKEETQVQTPQVAYDIDSFGGWATSLAVARKGLFYQPIPMKVPNVVPDHNGEVNLPGGLLPMLRGVSHLLLGRVCGAAKQRERWTNQVWRPALDRVYNAHGTQLLPATASSQVQQPVTYHLQPQFLPAIWSSVYRVIAEHALYDFEEAEIFFRGKGTKLQSQTYREQPALLPAMDSFLDSFYEVMDPGFVELRRTFIDLGKEMCPLARMPPKRNTLSGAATTVEIDTSES</sequence>
<reference evidence="1" key="1">
    <citation type="journal article" date="2020" name="Stud. Mycol.">
        <title>101 Dothideomycetes genomes: a test case for predicting lifestyles and emergence of pathogens.</title>
        <authorList>
            <person name="Haridas S."/>
            <person name="Albert R."/>
            <person name="Binder M."/>
            <person name="Bloem J."/>
            <person name="Labutti K."/>
            <person name="Salamov A."/>
            <person name="Andreopoulos B."/>
            <person name="Baker S."/>
            <person name="Barry K."/>
            <person name="Bills G."/>
            <person name="Bluhm B."/>
            <person name="Cannon C."/>
            <person name="Castanera R."/>
            <person name="Culley D."/>
            <person name="Daum C."/>
            <person name="Ezra D."/>
            <person name="Gonzalez J."/>
            <person name="Henrissat B."/>
            <person name="Kuo A."/>
            <person name="Liang C."/>
            <person name="Lipzen A."/>
            <person name="Lutzoni F."/>
            <person name="Magnuson J."/>
            <person name="Mondo S."/>
            <person name="Nolan M."/>
            <person name="Ohm R."/>
            <person name="Pangilinan J."/>
            <person name="Park H.-J."/>
            <person name="Ramirez L."/>
            <person name="Alfaro M."/>
            <person name="Sun H."/>
            <person name="Tritt A."/>
            <person name="Yoshinaga Y."/>
            <person name="Zwiers L.-H."/>
            <person name="Turgeon B."/>
            <person name="Goodwin S."/>
            <person name="Spatafora J."/>
            <person name="Crous P."/>
            <person name="Grigoriev I."/>
        </authorList>
    </citation>
    <scope>NUCLEOTIDE SEQUENCE</scope>
    <source>
        <strain evidence="1">SCOH1-5</strain>
    </source>
</reference>
<keyword evidence="2" id="KW-1185">Reference proteome</keyword>
<dbReference type="EMBL" id="ML992724">
    <property type="protein sequence ID" value="KAF2206320.1"/>
    <property type="molecule type" value="Genomic_DNA"/>
</dbReference>
<name>A0A6A6EZ88_9PEZI</name>
<proteinExistence type="predicted"/>
<protein>
    <submittedName>
        <fullName evidence="1">Uncharacterized protein</fullName>
    </submittedName>
</protein>
<organism evidence="1 2">
    <name type="scientific">Cercospora zeae-maydis SCOH1-5</name>
    <dbReference type="NCBI Taxonomy" id="717836"/>
    <lineage>
        <taxon>Eukaryota</taxon>
        <taxon>Fungi</taxon>
        <taxon>Dikarya</taxon>
        <taxon>Ascomycota</taxon>
        <taxon>Pezizomycotina</taxon>
        <taxon>Dothideomycetes</taxon>
        <taxon>Dothideomycetidae</taxon>
        <taxon>Mycosphaerellales</taxon>
        <taxon>Mycosphaerellaceae</taxon>
        <taxon>Cercospora</taxon>
    </lineage>
</organism>
<evidence type="ECO:0000313" key="1">
    <source>
        <dbReference type="EMBL" id="KAF2206320.1"/>
    </source>
</evidence>
<accession>A0A6A6EZ88</accession>
<evidence type="ECO:0000313" key="2">
    <source>
        <dbReference type="Proteomes" id="UP000799539"/>
    </source>
</evidence>
<gene>
    <name evidence="1" type="ORF">CERZMDRAFT_103496</name>
</gene>
<dbReference type="OrthoDB" id="4507207at2759"/>